<dbReference type="OrthoDB" id="9803986at2"/>
<evidence type="ECO:0008006" key="3">
    <source>
        <dbReference type="Google" id="ProtNLM"/>
    </source>
</evidence>
<accession>A0A2U1TM24</accession>
<dbReference type="InterPro" id="IPR005358">
    <property type="entry name" value="Puta_zinc/iron-chelating_dom"/>
</dbReference>
<comment type="caution">
    <text evidence="1">The sequence shown here is derived from an EMBL/GenBank/DDBJ whole genome shotgun (WGS) entry which is preliminary data.</text>
</comment>
<dbReference type="Pfam" id="PF03692">
    <property type="entry name" value="CxxCxxCC"/>
    <property type="match status" value="1"/>
</dbReference>
<proteinExistence type="predicted"/>
<organism evidence="1 2">
    <name type="scientific">Brenneria roseae subsp. americana</name>
    <dbReference type="NCBI Taxonomy" id="1508507"/>
    <lineage>
        <taxon>Bacteria</taxon>
        <taxon>Pseudomonadati</taxon>
        <taxon>Pseudomonadota</taxon>
        <taxon>Gammaproteobacteria</taxon>
        <taxon>Enterobacterales</taxon>
        <taxon>Pectobacteriaceae</taxon>
        <taxon>Brenneria</taxon>
    </lineage>
</organism>
<dbReference type="RefSeq" id="WP_109055561.1">
    <property type="nucleotide sequence ID" value="NZ_QDKJ01000014.1"/>
</dbReference>
<keyword evidence="2" id="KW-1185">Reference proteome</keyword>
<dbReference type="AlphaFoldDB" id="A0A2U1TM24"/>
<protein>
    <recommendedName>
        <fullName evidence="3">YkgJ family cysteine cluster protein</fullName>
    </recommendedName>
</protein>
<dbReference type="PANTHER" id="PTHR36931:SF1">
    <property type="entry name" value="UPF0153 PROTEIN YEIW"/>
    <property type="match status" value="1"/>
</dbReference>
<sequence length="84" mass="8975">MDCRPDCGACCIAPSISSPLPGMPNGKPANTRCLHLAPDMRCGLFHSPLRPAVCAGLQARADMCFSNREAALIYLIKLEMDTAP</sequence>
<evidence type="ECO:0000313" key="2">
    <source>
        <dbReference type="Proteomes" id="UP000245138"/>
    </source>
</evidence>
<name>A0A2U1TM24_9GAMM</name>
<dbReference type="InterPro" id="IPR052572">
    <property type="entry name" value="UPF0153_domain"/>
</dbReference>
<dbReference type="PANTHER" id="PTHR36931">
    <property type="entry name" value="UPF0153 PROTEIN YEIW"/>
    <property type="match status" value="1"/>
</dbReference>
<reference evidence="1 2" key="1">
    <citation type="submission" date="2018-04" db="EMBL/GenBank/DDBJ databases">
        <title>Brenneria corticis sp.nov.</title>
        <authorList>
            <person name="Li Y."/>
        </authorList>
    </citation>
    <scope>NUCLEOTIDE SEQUENCE [LARGE SCALE GENOMIC DNA]</scope>
    <source>
        <strain evidence="1 2">LMG 27715</strain>
    </source>
</reference>
<dbReference type="EMBL" id="QDKJ01000014">
    <property type="protein sequence ID" value="PWC10445.1"/>
    <property type="molecule type" value="Genomic_DNA"/>
</dbReference>
<evidence type="ECO:0000313" key="1">
    <source>
        <dbReference type="EMBL" id="PWC10445.1"/>
    </source>
</evidence>
<gene>
    <name evidence="1" type="ORF">B4923_16525</name>
</gene>
<dbReference type="Proteomes" id="UP000245138">
    <property type="component" value="Unassembled WGS sequence"/>
</dbReference>